<dbReference type="Proteomes" id="UP000050790">
    <property type="component" value="Unassembled WGS sequence"/>
</dbReference>
<protein>
    <submittedName>
        <fullName evidence="2">Uncharacterized protein</fullName>
    </submittedName>
</protein>
<organism evidence="1 2">
    <name type="scientific">Schistosoma margrebowiei</name>
    <dbReference type="NCBI Taxonomy" id="48269"/>
    <lineage>
        <taxon>Eukaryota</taxon>
        <taxon>Metazoa</taxon>
        <taxon>Spiralia</taxon>
        <taxon>Lophotrochozoa</taxon>
        <taxon>Platyhelminthes</taxon>
        <taxon>Trematoda</taxon>
        <taxon>Digenea</taxon>
        <taxon>Strigeidida</taxon>
        <taxon>Schistosomatoidea</taxon>
        <taxon>Schistosomatidae</taxon>
        <taxon>Schistosoma</taxon>
    </lineage>
</organism>
<dbReference type="AlphaFoldDB" id="A0AA84ZQ55"/>
<evidence type="ECO:0000313" key="2">
    <source>
        <dbReference type="WBParaSite" id="SMRG1_42080.2"/>
    </source>
</evidence>
<accession>A0AA84ZQ55</accession>
<dbReference type="WBParaSite" id="SMRG1_42080.2">
    <property type="protein sequence ID" value="SMRG1_42080.2"/>
    <property type="gene ID" value="SMRG1_42080"/>
</dbReference>
<sequence>MLIYSELLPNYMLKDNSSKYDYLNNAKEKRLPRFALSEKNKNRQLYENQINFTPKSHIFTMNSSQITTMIHSYRLPMFPTLLPKLETNQNYYNLEENQYNNNNNNIDDSDSYKSHITLESITNNSNKIIQLKNIQSINNYLLPKYEIINKKEKNNFENKINNKEKYKFMKKEEIQNINEWELDEMKTKTNLSIRIKHINELFCEVTRKMYCLSEENGSLMNNLFKATEHLKYLKNILNNGQEHRSTFQYNYQIDSVNQIENSSHKPNNCYSPTRHCISPHQIINDDFNIHRLKLKTGSLHENLFSFSQPNLNQDINNCNLSEKYNTDNGTHIDHHQYHNNNSDNNKCNKYTEKTRLDIYKTKVMNTNEHYVQKIGDKLLQHSQTSRISQIFTKANHFSTINLTTSLFRSASKERSKRKLI</sequence>
<name>A0AA84ZQ55_9TREM</name>
<evidence type="ECO:0000313" key="1">
    <source>
        <dbReference type="Proteomes" id="UP000050790"/>
    </source>
</evidence>
<proteinExistence type="predicted"/>
<reference evidence="2" key="1">
    <citation type="submission" date="2023-11" db="UniProtKB">
        <authorList>
            <consortium name="WormBaseParasite"/>
        </authorList>
    </citation>
    <scope>IDENTIFICATION</scope>
</reference>